<evidence type="ECO:0000313" key="2">
    <source>
        <dbReference type="Proteomes" id="UP001156870"/>
    </source>
</evidence>
<evidence type="ECO:0000313" key="1">
    <source>
        <dbReference type="EMBL" id="GLS25156.1"/>
    </source>
</evidence>
<proteinExistence type="predicted"/>
<dbReference type="Proteomes" id="UP001156870">
    <property type="component" value="Unassembled WGS sequence"/>
</dbReference>
<name>A0AA37T3Y9_9GAMM</name>
<reference evidence="1 2" key="1">
    <citation type="journal article" date="2014" name="Int. J. Syst. Evol. Microbiol.">
        <title>Complete genome sequence of Corynebacterium casei LMG S-19264T (=DSM 44701T), isolated from a smear-ripened cheese.</title>
        <authorList>
            <consortium name="US DOE Joint Genome Institute (JGI-PGF)"/>
            <person name="Walter F."/>
            <person name="Albersmeier A."/>
            <person name="Kalinowski J."/>
            <person name="Ruckert C."/>
        </authorList>
    </citation>
    <scope>NUCLEOTIDE SEQUENCE [LARGE SCALE GENOMIC DNA]</scope>
    <source>
        <strain evidence="1 2">NBRC 110095</strain>
    </source>
</reference>
<comment type="caution">
    <text evidence="1">The sequence shown here is derived from an EMBL/GenBank/DDBJ whole genome shotgun (WGS) entry which is preliminary data.</text>
</comment>
<keyword evidence="2" id="KW-1185">Reference proteome</keyword>
<organism evidence="1 2">
    <name type="scientific">Marinibactrum halimedae</name>
    <dbReference type="NCBI Taxonomy" id="1444977"/>
    <lineage>
        <taxon>Bacteria</taxon>
        <taxon>Pseudomonadati</taxon>
        <taxon>Pseudomonadota</taxon>
        <taxon>Gammaproteobacteria</taxon>
        <taxon>Cellvibrionales</taxon>
        <taxon>Cellvibrionaceae</taxon>
        <taxon>Marinibactrum</taxon>
    </lineage>
</organism>
<gene>
    <name evidence="1" type="ORF">GCM10007877_08700</name>
</gene>
<dbReference type="EMBL" id="BSPD01000023">
    <property type="protein sequence ID" value="GLS25156.1"/>
    <property type="molecule type" value="Genomic_DNA"/>
</dbReference>
<dbReference type="AlphaFoldDB" id="A0AA37T3Y9"/>
<sequence length="58" mass="6596">MSHSLSQFAIPKWATYVKMEMPNDEMRSENVSTKQNTFTDKLVSIALTVFANSMGHPF</sequence>
<accession>A0AA37T3Y9</accession>
<protein>
    <submittedName>
        <fullName evidence="1">Uncharacterized protein</fullName>
    </submittedName>
</protein>